<proteinExistence type="predicted"/>
<dbReference type="AlphaFoldDB" id="A0A381N9J6"/>
<organism evidence="2">
    <name type="scientific">marine metagenome</name>
    <dbReference type="NCBI Taxonomy" id="408172"/>
    <lineage>
        <taxon>unclassified sequences</taxon>
        <taxon>metagenomes</taxon>
        <taxon>ecological metagenomes</taxon>
    </lineage>
</organism>
<dbReference type="GO" id="GO:0008410">
    <property type="term" value="F:CoA-transferase activity"/>
    <property type="evidence" value="ECO:0007669"/>
    <property type="project" value="TreeGrafter"/>
</dbReference>
<accession>A0A381N9J6</accession>
<reference evidence="2" key="1">
    <citation type="submission" date="2018-05" db="EMBL/GenBank/DDBJ databases">
        <authorList>
            <person name="Lanie J.A."/>
            <person name="Ng W.-L."/>
            <person name="Kazmierczak K.M."/>
            <person name="Andrzejewski T.M."/>
            <person name="Davidsen T.M."/>
            <person name="Wayne K.J."/>
            <person name="Tettelin H."/>
            <person name="Glass J.I."/>
            <person name="Rusch D."/>
            <person name="Podicherti R."/>
            <person name="Tsui H.-C.T."/>
            <person name="Winkler M.E."/>
        </authorList>
    </citation>
    <scope>NUCLEOTIDE SEQUENCE</scope>
</reference>
<gene>
    <name evidence="2" type="ORF">METZ01_LOCUS4031</name>
</gene>
<dbReference type="Pfam" id="PF02515">
    <property type="entry name" value="CoA_transf_3"/>
    <property type="match status" value="1"/>
</dbReference>
<dbReference type="InterPro" id="IPR044855">
    <property type="entry name" value="CoA-Trfase_III_dom3_sf"/>
</dbReference>
<keyword evidence="1" id="KW-0808">Transferase</keyword>
<evidence type="ECO:0000313" key="2">
    <source>
        <dbReference type="EMBL" id="SUZ51177.1"/>
    </source>
</evidence>
<dbReference type="Gene3D" id="3.30.1540.10">
    <property type="entry name" value="formyl-coa transferase, domain 3"/>
    <property type="match status" value="1"/>
</dbReference>
<sequence>MPLKNYRVLDLSRIWAGPYCTKLFADMGAEIIKMESLSVYDSHRGPVNPAKGIAAYPDGEPGDEPWNRNGWFNCLHMSKYGVTLELTKDEGRRIFERLVSISDVVIENFRQGSLERLGYTYEELRKHRPDLIYVSMPAFGNTGPWKGYLGYGIGQEQLSGMAHMTGYRGEGPMKSGINHGDPITGSHAAGVLMAALRHRRRTGKGMYIDVSQQESSVALMGPEVLAYQMTGQEPERRGNRSGWYAPANSYRCAGEDRWVTIAATNQDQWRRLAQAMDAGGLADDPRFATNEARRENHDGLDRIISEWTIGLEAYDLTRKLQRLGVPAGPVLRGPDLLQDAHYKDRGTFVTVDHPQVGPKQYPGIPWKMSATPGVVRWPSPTLGQHNGEVYGELLGLNGLEIDQLDQTGVIGTKPTGSRII</sequence>
<evidence type="ECO:0000256" key="1">
    <source>
        <dbReference type="ARBA" id="ARBA00022679"/>
    </source>
</evidence>
<evidence type="ECO:0008006" key="3">
    <source>
        <dbReference type="Google" id="ProtNLM"/>
    </source>
</evidence>
<protein>
    <recommendedName>
        <fullName evidence="3">CoA transferase</fullName>
    </recommendedName>
</protein>
<dbReference type="PANTHER" id="PTHR48207">
    <property type="entry name" value="SUCCINATE--HYDROXYMETHYLGLUTARATE COA-TRANSFERASE"/>
    <property type="match status" value="1"/>
</dbReference>
<dbReference type="EMBL" id="UINC01000210">
    <property type="protein sequence ID" value="SUZ51177.1"/>
    <property type="molecule type" value="Genomic_DNA"/>
</dbReference>
<dbReference type="InterPro" id="IPR003673">
    <property type="entry name" value="CoA-Trfase_fam_III"/>
</dbReference>
<dbReference type="SUPFAM" id="SSF89796">
    <property type="entry name" value="CoA-transferase family III (CaiB/BaiF)"/>
    <property type="match status" value="1"/>
</dbReference>
<dbReference type="PANTHER" id="PTHR48207:SF3">
    <property type="entry name" value="SUCCINATE--HYDROXYMETHYLGLUTARATE COA-TRANSFERASE"/>
    <property type="match status" value="1"/>
</dbReference>
<dbReference type="Gene3D" id="3.40.50.10540">
    <property type="entry name" value="Crotonobetainyl-coa:carnitine coa-transferase, domain 1"/>
    <property type="match status" value="1"/>
</dbReference>
<dbReference type="InterPro" id="IPR050483">
    <property type="entry name" value="CoA-transferase_III_domain"/>
</dbReference>
<dbReference type="InterPro" id="IPR023606">
    <property type="entry name" value="CoA-Trfase_III_dom_1_sf"/>
</dbReference>
<name>A0A381N9J6_9ZZZZ</name>